<name>A0AC60Q1U2_IXOPE</name>
<evidence type="ECO:0000313" key="2">
    <source>
        <dbReference type="Proteomes" id="UP000805193"/>
    </source>
</evidence>
<dbReference type="EMBL" id="JABSTQ010009604">
    <property type="protein sequence ID" value="KAG0427643.1"/>
    <property type="molecule type" value="Genomic_DNA"/>
</dbReference>
<evidence type="ECO:0000313" key="1">
    <source>
        <dbReference type="EMBL" id="KAG0427643.1"/>
    </source>
</evidence>
<protein>
    <submittedName>
        <fullName evidence="1">Uncharacterized protein</fullName>
    </submittedName>
</protein>
<proteinExistence type="predicted"/>
<reference evidence="1 2" key="1">
    <citation type="journal article" date="2020" name="Cell">
        <title>Large-Scale Comparative Analyses of Tick Genomes Elucidate Their Genetic Diversity and Vector Capacities.</title>
        <authorList>
            <consortium name="Tick Genome and Microbiome Consortium (TIGMIC)"/>
            <person name="Jia N."/>
            <person name="Wang J."/>
            <person name="Shi W."/>
            <person name="Du L."/>
            <person name="Sun Y."/>
            <person name="Zhan W."/>
            <person name="Jiang J.F."/>
            <person name="Wang Q."/>
            <person name="Zhang B."/>
            <person name="Ji P."/>
            <person name="Bell-Sakyi L."/>
            <person name="Cui X.M."/>
            <person name="Yuan T.T."/>
            <person name="Jiang B.G."/>
            <person name="Yang W.F."/>
            <person name="Lam T.T."/>
            <person name="Chang Q.C."/>
            <person name="Ding S.J."/>
            <person name="Wang X.J."/>
            <person name="Zhu J.G."/>
            <person name="Ruan X.D."/>
            <person name="Zhao L."/>
            <person name="Wei J.T."/>
            <person name="Ye R.Z."/>
            <person name="Que T.C."/>
            <person name="Du C.H."/>
            <person name="Zhou Y.H."/>
            <person name="Cheng J.X."/>
            <person name="Dai P.F."/>
            <person name="Guo W.B."/>
            <person name="Han X.H."/>
            <person name="Huang E.J."/>
            <person name="Li L.F."/>
            <person name="Wei W."/>
            <person name="Gao Y.C."/>
            <person name="Liu J.Z."/>
            <person name="Shao H.Z."/>
            <person name="Wang X."/>
            <person name="Wang C.C."/>
            <person name="Yang T.C."/>
            <person name="Huo Q.B."/>
            <person name="Li W."/>
            <person name="Chen H.Y."/>
            <person name="Chen S.E."/>
            <person name="Zhou L.G."/>
            <person name="Ni X.B."/>
            <person name="Tian J.H."/>
            <person name="Sheng Y."/>
            <person name="Liu T."/>
            <person name="Pan Y.S."/>
            <person name="Xia L.Y."/>
            <person name="Li J."/>
            <person name="Zhao F."/>
            <person name="Cao W.C."/>
        </authorList>
    </citation>
    <scope>NUCLEOTIDE SEQUENCE [LARGE SCALE GENOMIC DNA]</scope>
    <source>
        <strain evidence="1">Iper-2018</strain>
    </source>
</reference>
<gene>
    <name evidence="1" type="ORF">HPB47_025298</name>
</gene>
<keyword evidence="2" id="KW-1185">Reference proteome</keyword>
<accession>A0AC60Q1U2</accession>
<organism evidence="1 2">
    <name type="scientific">Ixodes persulcatus</name>
    <name type="common">Taiga tick</name>
    <dbReference type="NCBI Taxonomy" id="34615"/>
    <lineage>
        <taxon>Eukaryota</taxon>
        <taxon>Metazoa</taxon>
        <taxon>Ecdysozoa</taxon>
        <taxon>Arthropoda</taxon>
        <taxon>Chelicerata</taxon>
        <taxon>Arachnida</taxon>
        <taxon>Acari</taxon>
        <taxon>Parasitiformes</taxon>
        <taxon>Ixodida</taxon>
        <taxon>Ixodoidea</taxon>
        <taxon>Ixodidae</taxon>
        <taxon>Ixodinae</taxon>
        <taxon>Ixodes</taxon>
    </lineage>
</organism>
<comment type="caution">
    <text evidence="1">The sequence shown here is derived from an EMBL/GenBank/DDBJ whole genome shotgun (WGS) entry which is preliminary data.</text>
</comment>
<dbReference type="Proteomes" id="UP000805193">
    <property type="component" value="Unassembled WGS sequence"/>
</dbReference>
<sequence length="238" mass="25954">MCACLAGVKNEVKTPPTPFHFSGANGGEEVASSPPLAPRAMCEFVQKDAPVSRGDRRSPRGRLRGIESKEKVRLSSTLSVSAGADKAMVDCFVRIPREQGFLSFWRGNLANVIRYFPTQALNFAFKDKYKQVFLGGVDKKDPVLALLRRATWPPEAPQEPPPSALCTPSTLPERVWPQDIGKGQGERQFSGLANCLTKIFKSDGLIGPVPGLWRVCPGHHHLPGGLLRLLRHGQGHAA</sequence>